<name>A0A5B0RQ27_PUCGR</name>
<dbReference type="EC" id="3.4.21.89" evidence="4 13"/>
<evidence type="ECO:0000256" key="3">
    <source>
        <dbReference type="ARBA" id="ARBA00011035"/>
    </source>
</evidence>
<evidence type="ECO:0000256" key="4">
    <source>
        <dbReference type="ARBA" id="ARBA00013208"/>
    </source>
</evidence>
<dbReference type="PANTHER" id="PTHR10806">
    <property type="entry name" value="SIGNAL PEPTIDASE COMPLEX CATALYTIC SUBUNIT SEC11"/>
    <property type="match status" value="1"/>
</dbReference>
<dbReference type="EMBL" id="VDEP01000169">
    <property type="protein sequence ID" value="KAA1127479.1"/>
    <property type="molecule type" value="Genomic_DNA"/>
</dbReference>
<evidence type="ECO:0000313" key="15">
    <source>
        <dbReference type="Proteomes" id="UP000325313"/>
    </source>
</evidence>
<comment type="catalytic activity">
    <reaction evidence="1 13">
        <text>Cleavage of hydrophobic, N-terminal signal or leader sequences from secreted and periplasmic proteins.</text>
        <dbReference type="EC" id="3.4.21.89"/>
    </reaction>
</comment>
<evidence type="ECO:0000256" key="9">
    <source>
        <dbReference type="ARBA" id="ARBA00022989"/>
    </source>
</evidence>
<comment type="similarity">
    <text evidence="3 13">Belongs to the peptidase S26B family.</text>
</comment>
<keyword evidence="13" id="KW-0645">Protease</keyword>
<comment type="subcellular location">
    <subcellularLocation>
        <location evidence="2">Endoplasmic reticulum membrane</location>
        <topology evidence="2">Single-pass type II membrane protein</topology>
    </subcellularLocation>
</comment>
<evidence type="ECO:0000256" key="10">
    <source>
        <dbReference type="ARBA" id="ARBA00023136"/>
    </source>
</evidence>
<keyword evidence="8 13" id="KW-0735">Signal-anchor</keyword>
<dbReference type="AlphaFoldDB" id="A0A5B0RQ27"/>
<dbReference type="InterPro" id="IPR019533">
    <property type="entry name" value="Peptidase_S26"/>
</dbReference>
<keyword evidence="13" id="KW-0378">Hydrolase</keyword>
<dbReference type="GO" id="GO:0005787">
    <property type="term" value="C:signal peptidase complex"/>
    <property type="evidence" value="ECO:0007669"/>
    <property type="project" value="TreeGrafter"/>
</dbReference>
<comment type="function">
    <text evidence="11">Catalytic component of the signal peptidase complex (SPC) which catalyzes the cleavage of N-terminal signal sequences from nascent proteins as they are translocated into the lumen of the endoplasmic reticulum. Specifically cleaves N-terminal signal peptides that contain a hydrophobic alpha-helix (h-region) shorter than 18-20 amino acids.</text>
</comment>
<evidence type="ECO:0000256" key="5">
    <source>
        <dbReference type="ARBA" id="ARBA00019685"/>
    </source>
</evidence>
<evidence type="ECO:0000313" key="14">
    <source>
        <dbReference type="EMBL" id="KAA1127479.1"/>
    </source>
</evidence>
<reference evidence="14 15" key="1">
    <citation type="submission" date="2019-05" db="EMBL/GenBank/DDBJ databases">
        <title>Emergence of the Ug99 lineage of the wheat stem rust pathogen through somatic hybridization.</title>
        <authorList>
            <person name="Li F."/>
            <person name="Upadhyaya N.M."/>
            <person name="Sperschneider J."/>
            <person name="Matny O."/>
            <person name="Nguyen-Phuc H."/>
            <person name="Mago R."/>
            <person name="Raley C."/>
            <person name="Miller M.E."/>
            <person name="Silverstein K.A.T."/>
            <person name="Henningsen E."/>
            <person name="Hirsch C.D."/>
            <person name="Visser B."/>
            <person name="Pretorius Z.A."/>
            <person name="Steffenson B.J."/>
            <person name="Schwessinger B."/>
            <person name="Dodds P.N."/>
            <person name="Figueroa M."/>
        </authorList>
    </citation>
    <scope>NUCLEOTIDE SEQUENCE [LARGE SCALE GENOMIC DNA]</scope>
    <source>
        <strain evidence="14 15">Ug99</strain>
    </source>
</reference>
<evidence type="ECO:0000256" key="11">
    <source>
        <dbReference type="ARBA" id="ARBA00045533"/>
    </source>
</evidence>
<sequence>MFEQELATIRRLGIRHILLQGLNFATVICTALMLWKGLAVALNTESPVVVVLSGSMEPGFYRGDLLFLSLPRDRQLKIGEIPVFNVPEGKIPIVHRLIENHDEPASNNKKPKSSPLAAADKLPTRWMLTKGDNNHENDVALYNGLKYLQRSNLIGKVNGYVPHVGYVTIVMNDYPKLKYALLGVLGLTILLHRETHEAWYVQGFSLVICDDGGLELNCRTGLGGRHAILVPLGLVQPALHSPISSAILVLDNRALQPLSL</sequence>
<comment type="caution">
    <text evidence="14">The sequence shown here is derived from an EMBL/GenBank/DDBJ whole genome shotgun (WGS) entry which is preliminary data.</text>
</comment>
<evidence type="ECO:0000256" key="1">
    <source>
        <dbReference type="ARBA" id="ARBA00000677"/>
    </source>
</evidence>
<dbReference type="InterPro" id="IPR001733">
    <property type="entry name" value="Peptidase_S26B"/>
</dbReference>
<organism evidence="14 15">
    <name type="scientific">Puccinia graminis f. sp. tritici</name>
    <dbReference type="NCBI Taxonomy" id="56615"/>
    <lineage>
        <taxon>Eukaryota</taxon>
        <taxon>Fungi</taxon>
        <taxon>Dikarya</taxon>
        <taxon>Basidiomycota</taxon>
        <taxon>Pucciniomycotina</taxon>
        <taxon>Pucciniomycetes</taxon>
        <taxon>Pucciniales</taxon>
        <taxon>Pucciniaceae</taxon>
        <taxon>Puccinia</taxon>
    </lineage>
</organism>
<dbReference type="InterPro" id="IPR036286">
    <property type="entry name" value="LexA/Signal_pep-like_sf"/>
</dbReference>
<dbReference type="NCBIfam" id="TIGR02228">
    <property type="entry name" value="sigpep_I_arch"/>
    <property type="match status" value="1"/>
</dbReference>
<evidence type="ECO:0000256" key="6">
    <source>
        <dbReference type="ARBA" id="ARBA00022692"/>
    </source>
</evidence>
<keyword evidence="6 13" id="KW-0812">Transmembrane</keyword>
<keyword evidence="10 13" id="KW-0472">Membrane</keyword>
<protein>
    <recommendedName>
        <fullName evidence="5 13">Signal peptidase complex catalytic subunit SEC11</fullName>
        <ecNumber evidence="4 13">3.4.21.89</ecNumber>
    </recommendedName>
</protein>
<dbReference type="GO" id="GO:0009003">
    <property type="term" value="F:signal peptidase activity"/>
    <property type="evidence" value="ECO:0007669"/>
    <property type="project" value="UniProtKB-EC"/>
</dbReference>
<proteinExistence type="inferred from homology"/>
<feature type="transmembrane region" description="Helical" evidence="13">
    <location>
        <begin position="12"/>
        <end position="35"/>
    </location>
</feature>
<keyword evidence="9 13" id="KW-1133">Transmembrane helix</keyword>
<dbReference type="GO" id="GO:0004252">
    <property type="term" value="F:serine-type endopeptidase activity"/>
    <property type="evidence" value="ECO:0007669"/>
    <property type="project" value="InterPro"/>
</dbReference>
<dbReference type="SUPFAM" id="SSF51306">
    <property type="entry name" value="LexA/Signal peptidase"/>
    <property type="match status" value="1"/>
</dbReference>
<accession>A0A5B0RQ27</accession>
<gene>
    <name evidence="14" type="primary">SEC11_2</name>
    <name evidence="14" type="ORF">PGTUg99_037144</name>
</gene>
<dbReference type="PANTHER" id="PTHR10806:SF6">
    <property type="entry name" value="SIGNAL PEPTIDASE COMPLEX CATALYTIC SUBUNIT SEC11"/>
    <property type="match status" value="1"/>
</dbReference>
<evidence type="ECO:0000256" key="12">
    <source>
        <dbReference type="ARBA" id="ARBA00047037"/>
    </source>
</evidence>
<dbReference type="CDD" id="cd06530">
    <property type="entry name" value="S26_SPase_I"/>
    <property type="match status" value="1"/>
</dbReference>
<evidence type="ECO:0000256" key="8">
    <source>
        <dbReference type="ARBA" id="ARBA00022968"/>
    </source>
</evidence>
<dbReference type="GO" id="GO:0006465">
    <property type="term" value="P:signal peptide processing"/>
    <property type="evidence" value="ECO:0007669"/>
    <property type="project" value="UniProtKB-UniRule"/>
</dbReference>
<evidence type="ECO:0000256" key="7">
    <source>
        <dbReference type="ARBA" id="ARBA00022824"/>
    </source>
</evidence>
<evidence type="ECO:0000256" key="2">
    <source>
        <dbReference type="ARBA" id="ARBA00004648"/>
    </source>
</evidence>
<evidence type="ECO:0000256" key="13">
    <source>
        <dbReference type="RuleBase" id="RU362047"/>
    </source>
</evidence>
<comment type="subunit">
    <text evidence="12">Component of the signal peptidase complex (SPC) composed of a catalytic subunit SEC11 and three accessory subunits SPC1, SPC2 and SPC3. The complex induces a local thinning of the ER membrane which is used to measure the length of the signal peptide (SP) h-region of protein substrates. This ensures the selectivity of the complex towards h-regions shorter than 18-20 amino acids. SPC associates with the translocon complex.</text>
</comment>
<dbReference type="Proteomes" id="UP000325313">
    <property type="component" value="Unassembled WGS sequence"/>
</dbReference>
<dbReference type="PRINTS" id="PR00728">
    <property type="entry name" value="SIGNALPTASE"/>
</dbReference>
<keyword evidence="7 13" id="KW-0256">Endoplasmic reticulum</keyword>